<evidence type="ECO:0000259" key="11">
    <source>
        <dbReference type="PROSITE" id="PS51198"/>
    </source>
</evidence>
<protein>
    <recommendedName>
        <fullName evidence="7">DNA 3'-5' helicase</fullName>
        <ecNumber evidence="7">5.6.2.4</ecNumber>
    </recommendedName>
</protein>
<dbReference type="InterPro" id="IPR014017">
    <property type="entry name" value="DNA_helicase_UvrD-like_C"/>
</dbReference>
<dbReference type="Gene3D" id="3.40.50.300">
    <property type="entry name" value="P-loop containing nucleotide triphosphate hydrolases"/>
    <property type="match status" value="2"/>
</dbReference>
<evidence type="ECO:0000256" key="6">
    <source>
        <dbReference type="ARBA" id="ARBA00034617"/>
    </source>
</evidence>
<keyword evidence="3 9" id="KW-0347">Helicase</keyword>
<reference evidence="12 13" key="1">
    <citation type="submission" date="2019-07" db="EMBL/GenBank/DDBJ databases">
        <title>New species of Amycolatopsis and Streptomyces.</title>
        <authorList>
            <person name="Duangmal K."/>
            <person name="Teo W.F.A."/>
            <person name="Lipun K."/>
        </authorList>
    </citation>
    <scope>NUCLEOTIDE SEQUENCE [LARGE SCALE GENOMIC DNA]</scope>
    <source>
        <strain evidence="12 13">TISTR 2346</strain>
    </source>
</reference>
<dbReference type="InterPro" id="IPR014016">
    <property type="entry name" value="UvrD-like_ATP-bd"/>
</dbReference>
<dbReference type="Gene3D" id="3.30.2310.20">
    <property type="entry name" value="RelE-like"/>
    <property type="match status" value="1"/>
</dbReference>
<dbReference type="SUPFAM" id="SSF52540">
    <property type="entry name" value="P-loop containing nucleoside triphosphate hydrolases"/>
    <property type="match status" value="1"/>
</dbReference>
<comment type="catalytic activity">
    <reaction evidence="6">
        <text>Couples ATP hydrolysis with the unwinding of duplex DNA by translocating in the 3'-5' direction.</text>
        <dbReference type="EC" id="5.6.2.4"/>
    </reaction>
</comment>
<evidence type="ECO:0000256" key="10">
    <source>
        <dbReference type="SAM" id="MobiDB-lite"/>
    </source>
</evidence>
<sequence>MTARLSLYRKAEQELYKLDRSVKAQFYDFCHNFRNNPGLPGLRKKKLKGDSRIYSARVSQDYRALLTRTGADTDGTESWLVIAVRHRRDVYEELQVAVNRVTGEIEFVDLAVVGDSALRRAGITLTPSEPEPEEHAPKPAPAPAPEPAAPPLLAVYKADQLRDLGVAEQLIELALTVTTSAELDQLVEGAPLLSKDVLYGLAAGMDIEEVRREITAPVELDQRPDPDDFATALARTKVTTVDDAVRAVIEEGDFRAWKVFLHPTQERIVHRHYNGPARVSGGPGTGKTIVALHRVKHLAQQLPPGHNKPILLTTFTKNLTTDLRLRLASLVEPDLLARVDIAHIDQLAARVLGENTAPGRGKQRVYDHVALNEMRQLLAELDDRRFEPEFLLEEWEQVVLGQSVPTRSDYFKARRAGRGRALTRPERNHIWKLIEQFTARLDKLGVETWGQAAERAARFEIERAAKIKARREYKDEIGGKDLIHRDDSSGMRYLGYRYRHIVVDEAQDLRPAHWKMLRAMADPDLPNDMFIAGDAHQRIYDHQVALGALGINIRGRASRLTLSYRTTKEILAEALRVVDPKDTKAKVTYDNLDDGIDTLAGYRSVLHGPKPDFVPYDTWDDELAGLAITLNSWREELSTDETGAPRDPSGRIAVCVADRDMVSQTMYYLATKAGITCAELTKDGPKGDGEVHVGTMHRFKGLEYQRLAIVGASDGIIPRTNVIDRYRTEDPPRYEREQRKARSLLFVASTRARDALTVSWHGKPSPYLPV</sequence>
<feature type="binding site" evidence="9">
    <location>
        <begin position="281"/>
        <end position="288"/>
    </location>
    <ligand>
        <name>ATP</name>
        <dbReference type="ChEBI" id="CHEBI:30616"/>
    </ligand>
</feature>
<dbReference type="Pfam" id="PF00580">
    <property type="entry name" value="UvrD-helicase"/>
    <property type="match status" value="1"/>
</dbReference>
<dbReference type="GO" id="GO:0043138">
    <property type="term" value="F:3'-5' DNA helicase activity"/>
    <property type="evidence" value="ECO:0007669"/>
    <property type="project" value="UniProtKB-EC"/>
</dbReference>
<evidence type="ECO:0000256" key="1">
    <source>
        <dbReference type="ARBA" id="ARBA00022741"/>
    </source>
</evidence>
<keyword evidence="5" id="KW-0413">Isomerase</keyword>
<evidence type="ECO:0000256" key="7">
    <source>
        <dbReference type="ARBA" id="ARBA00034808"/>
    </source>
</evidence>
<dbReference type="SUPFAM" id="SSF143011">
    <property type="entry name" value="RelE-like"/>
    <property type="match status" value="1"/>
</dbReference>
<dbReference type="EC" id="5.6.2.4" evidence="7"/>
<dbReference type="InterPro" id="IPR027417">
    <property type="entry name" value="P-loop_NTPase"/>
</dbReference>
<proteinExistence type="predicted"/>
<accession>A0A5N8VWY1</accession>
<keyword evidence="4 9" id="KW-0067">ATP-binding</keyword>
<dbReference type="GO" id="GO:0005524">
    <property type="term" value="F:ATP binding"/>
    <property type="evidence" value="ECO:0007669"/>
    <property type="project" value="UniProtKB-UniRule"/>
</dbReference>
<dbReference type="PANTHER" id="PTHR11070">
    <property type="entry name" value="UVRD / RECB / PCRA DNA HELICASE FAMILY MEMBER"/>
    <property type="match status" value="1"/>
</dbReference>
<gene>
    <name evidence="12" type="ORF">FNH04_07510</name>
</gene>
<keyword evidence="1 9" id="KW-0547">Nucleotide-binding</keyword>
<dbReference type="GO" id="GO:0000725">
    <property type="term" value="P:recombinational repair"/>
    <property type="evidence" value="ECO:0007669"/>
    <property type="project" value="TreeGrafter"/>
</dbReference>
<keyword evidence="2 9" id="KW-0378">Hydrolase</keyword>
<dbReference type="PROSITE" id="PS51198">
    <property type="entry name" value="UVRD_HELICASE_ATP_BIND"/>
    <property type="match status" value="1"/>
</dbReference>
<feature type="compositionally biased region" description="Pro residues" evidence="10">
    <location>
        <begin position="138"/>
        <end position="149"/>
    </location>
</feature>
<evidence type="ECO:0000256" key="5">
    <source>
        <dbReference type="ARBA" id="ARBA00023235"/>
    </source>
</evidence>
<comment type="catalytic activity">
    <reaction evidence="8">
        <text>ATP + H2O = ADP + phosphate + H(+)</text>
        <dbReference type="Rhea" id="RHEA:13065"/>
        <dbReference type="ChEBI" id="CHEBI:15377"/>
        <dbReference type="ChEBI" id="CHEBI:15378"/>
        <dbReference type="ChEBI" id="CHEBI:30616"/>
        <dbReference type="ChEBI" id="CHEBI:43474"/>
        <dbReference type="ChEBI" id="CHEBI:456216"/>
        <dbReference type="EC" id="5.6.2.4"/>
    </reaction>
</comment>
<dbReference type="Pfam" id="PF13361">
    <property type="entry name" value="UvrD_C"/>
    <property type="match status" value="1"/>
</dbReference>
<keyword evidence="13" id="KW-1185">Reference proteome</keyword>
<evidence type="ECO:0000256" key="2">
    <source>
        <dbReference type="ARBA" id="ARBA00022801"/>
    </source>
</evidence>
<dbReference type="PANTHER" id="PTHR11070:SF45">
    <property type="entry name" value="DNA 3'-5' HELICASE"/>
    <property type="match status" value="1"/>
</dbReference>
<evidence type="ECO:0000313" key="13">
    <source>
        <dbReference type="Proteomes" id="UP000326979"/>
    </source>
</evidence>
<dbReference type="OrthoDB" id="3196525at2"/>
<comment type="caution">
    <text evidence="12">The sequence shown here is derived from an EMBL/GenBank/DDBJ whole genome shotgun (WGS) entry which is preliminary data.</text>
</comment>
<evidence type="ECO:0000256" key="9">
    <source>
        <dbReference type="PROSITE-ProRule" id="PRU00560"/>
    </source>
</evidence>
<feature type="region of interest" description="Disordered" evidence="10">
    <location>
        <begin position="125"/>
        <end position="149"/>
    </location>
</feature>
<name>A0A5N8VWY1_9ACTN</name>
<dbReference type="GO" id="GO:0003677">
    <property type="term" value="F:DNA binding"/>
    <property type="evidence" value="ECO:0007669"/>
    <property type="project" value="InterPro"/>
</dbReference>
<dbReference type="InterPro" id="IPR035093">
    <property type="entry name" value="RelE/ParE_toxin_dom_sf"/>
</dbReference>
<feature type="domain" description="UvrD-like helicase ATP-binding" evidence="11">
    <location>
        <begin position="260"/>
        <end position="578"/>
    </location>
</feature>
<evidence type="ECO:0000256" key="3">
    <source>
        <dbReference type="ARBA" id="ARBA00022806"/>
    </source>
</evidence>
<dbReference type="GO" id="GO:0005829">
    <property type="term" value="C:cytosol"/>
    <property type="evidence" value="ECO:0007669"/>
    <property type="project" value="TreeGrafter"/>
</dbReference>
<dbReference type="Proteomes" id="UP000326979">
    <property type="component" value="Unassembled WGS sequence"/>
</dbReference>
<evidence type="ECO:0000256" key="8">
    <source>
        <dbReference type="ARBA" id="ARBA00048988"/>
    </source>
</evidence>
<dbReference type="GO" id="GO:0016887">
    <property type="term" value="F:ATP hydrolysis activity"/>
    <property type="evidence" value="ECO:0007669"/>
    <property type="project" value="RHEA"/>
</dbReference>
<dbReference type="InterPro" id="IPR000212">
    <property type="entry name" value="DNA_helicase_UvrD/REP"/>
</dbReference>
<evidence type="ECO:0000313" key="12">
    <source>
        <dbReference type="EMBL" id="MPY39770.1"/>
    </source>
</evidence>
<dbReference type="AlphaFoldDB" id="A0A5N8VWY1"/>
<dbReference type="RefSeq" id="WP_152781610.1">
    <property type="nucleotide sequence ID" value="NZ_BAABEQ010000029.1"/>
</dbReference>
<dbReference type="GO" id="GO:0033202">
    <property type="term" value="C:DNA helicase complex"/>
    <property type="evidence" value="ECO:0007669"/>
    <property type="project" value="TreeGrafter"/>
</dbReference>
<organism evidence="12 13">
    <name type="scientific">Streptomyces phyllanthi</name>
    <dbReference type="NCBI Taxonomy" id="1803180"/>
    <lineage>
        <taxon>Bacteria</taxon>
        <taxon>Bacillati</taxon>
        <taxon>Actinomycetota</taxon>
        <taxon>Actinomycetes</taxon>
        <taxon>Kitasatosporales</taxon>
        <taxon>Streptomycetaceae</taxon>
        <taxon>Streptomyces</taxon>
    </lineage>
</organism>
<evidence type="ECO:0000256" key="4">
    <source>
        <dbReference type="ARBA" id="ARBA00022840"/>
    </source>
</evidence>
<dbReference type="EMBL" id="VJZE01000031">
    <property type="protein sequence ID" value="MPY39770.1"/>
    <property type="molecule type" value="Genomic_DNA"/>
</dbReference>